<comment type="caution">
    <text evidence="1">The sequence shown here is derived from an EMBL/GenBank/DDBJ whole genome shotgun (WGS) entry which is preliminary data.</text>
</comment>
<accession>A0ABQ5D592</accession>
<evidence type="ECO:0000313" key="2">
    <source>
        <dbReference type="Proteomes" id="UP001151760"/>
    </source>
</evidence>
<dbReference type="Proteomes" id="UP001151760">
    <property type="component" value="Unassembled WGS sequence"/>
</dbReference>
<organism evidence="1 2">
    <name type="scientific">Tanacetum coccineum</name>
    <dbReference type="NCBI Taxonomy" id="301880"/>
    <lineage>
        <taxon>Eukaryota</taxon>
        <taxon>Viridiplantae</taxon>
        <taxon>Streptophyta</taxon>
        <taxon>Embryophyta</taxon>
        <taxon>Tracheophyta</taxon>
        <taxon>Spermatophyta</taxon>
        <taxon>Magnoliopsida</taxon>
        <taxon>eudicotyledons</taxon>
        <taxon>Gunneridae</taxon>
        <taxon>Pentapetalae</taxon>
        <taxon>asterids</taxon>
        <taxon>campanulids</taxon>
        <taxon>Asterales</taxon>
        <taxon>Asteraceae</taxon>
        <taxon>Asteroideae</taxon>
        <taxon>Anthemideae</taxon>
        <taxon>Anthemidinae</taxon>
        <taxon>Tanacetum</taxon>
    </lineage>
</organism>
<proteinExistence type="predicted"/>
<evidence type="ECO:0000313" key="1">
    <source>
        <dbReference type="EMBL" id="GJT31989.1"/>
    </source>
</evidence>
<protein>
    <recommendedName>
        <fullName evidence="3">Reverse transcriptase domain-containing protein</fullName>
    </recommendedName>
</protein>
<sequence length="300" mass="34210">MKPEDSLIMGDEDLSTIPEKESDEFIKSGVEDLVPILSESVDTSDSDSGCDLPFCDNPVTFSNPLFDTNNDFTSSDDESLPEDVLEENFNIYLNPLFEFDDEYIFSDVNPLFNEVLEDIESKDSYVSKLDEPDLLVTPLSKLNEDECFDPGGDFVLEEIKACLTSDSIPRGIDDDNFDLEGDILLLEKLLNDDPSSPFPLKKLNFEEHKVIKSNVSTDFEDDYYDSEGDIIYLESLLIKDTIPNLPPEVFLDRDPRSLEDEPDKDDLKYIVKVFDPRIWEIISSPTYVKLPFENRVGNYI</sequence>
<evidence type="ECO:0008006" key="3">
    <source>
        <dbReference type="Google" id="ProtNLM"/>
    </source>
</evidence>
<gene>
    <name evidence="1" type="ORF">Tco_0922408</name>
</gene>
<name>A0ABQ5D592_9ASTR</name>
<reference evidence="1" key="1">
    <citation type="journal article" date="2022" name="Int. J. Mol. Sci.">
        <title>Draft Genome of Tanacetum Coccineum: Genomic Comparison of Closely Related Tanacetum-Family Plants.</title>
        <authorList>
            <person name="Yamashiro T."/>
            <person name="Shiraishi A."/>
            <person name="Nakayama K."/>
            <person name="Satake H."/>
        </authorList>
    </citation>
    <scope>NUCLEOTIDE SEQUENCE</scope>
</reference>
<keyword evidence="2" id="KW-1185">Reference proteome</keyword>
<reference evidence="1" key="2">
    <citation type="submission" date="2022-01" db="EMBL/GenBank/DDBJ databases">
        <authorList>
            <person name="Yamashiro T."/>
            <person name="Shiraishi A."/>
            <person name="Satake H."/>
            <person name="Nakayama K."/>
        </authorList>
    </citation>
    <scope>NUCLEOTIDE SEQUENCE</scope>
</reference>
<dbReference type="EMBL" id="BQNB010014753">
    <property type="protein sequence ID" value="GJT31989.1"/>
    <property type="molecule type" value="Genomic_DNA"/>
</dbReference>